<feature type="domain" description="Sulfatase N-terminal" evidence="4">
    <location>
        <begin position="209"/>
        <end position="536"/>
    </location>
</feature>
<accession>A0ABZ2KGX5</accession>
<name>A0ABZ2KGX5_9BACT</name>
<organism evidence="5 6">
    <name type="scientific">Pendulispora brunnea</name>
    <dbReference type="NCBI Taxonomy" id="2905690"/>
    <lineage>
        <taxon>Bacteria</taxon>
        <taxon>Pseudomonadati</taxon>
        <taxon>Myxococcota</taxon>
        <taxon>Myxococcia</taxon>
        <taxon>Myxococcales</taxon>
        <taxon>Sorangiineae</taxon>
        <taxon>Pendulisporaceae</taxon>
        <taxon>Pendulispora</taxon>
    </lineage>
</organism>
<dbReference type="PANTHER" id="PTHR45953:SF1">
    <property type="entry name" value="IDURONATE 2-SULFATASE"/>
    <property type="match status" value="1"/>
</dbReference>
<evidence type="ECO:0000256" key="1">
    <source>
        <dbReference type="ARBA" id="ARBA00022723"/>
    </source>
</evidence>
<evidence type="ECO:0000256" key="2">
    <source>
        <dbReference type="ARBA" id="ARBA00022801"/>
    </source>
</evidence>
<reference evidence="5 6" key="1">
    <citation type="submission" date="2021-12" db="EMBL/GenBank/DDBJ databases">
        <title>Discovery of the Pendulisporaceae a myxobacterial family with distinct sporulation behavior and unique specialized metabolism.</title>
        <authorList>
            <person name="Garcia R."/>
            <person name="Popoff A."/>
            <person name="Bader C.D."/>
            <person name="Loehr J."/>
            <person name="Walesch S."/>
            <person name="Walt C."/>
            <person name="Boldt J."/>
            <person name="Bunk B."/>
            <person name="Haeckl F.J.F.P.J."/>
            <person name="Gunesch A.P."/>
            <person name="Birkelbach J."/>
            <person name="Nuebel U."/>
            <person name="Pietschmann T."/>
            <person name="Bach T."/>
            <person name="Mueller R."/>
        </authorList>
    </citation>
    <scope>NUCLEOTIDE SEQUENCE [LARGE SCALE GENOMIC DNA]</scope>
    <source>
        <strain evidence="5 6">MSr12523</strain>
    </source>
</reference>
<dbReference type="InterPro" id="IPR000917">
    <property type="entry name" value="Sulfatase_N"/>
</dbReference>
<evidence type="ECO:0000313" key="5">
    <source>
        <dbReference type="EMBL" id="WXA97918.1"/>
    </source>
</evidence>
<dbReference type="RefSeq" id="WP_394848536.1">
    <property type="nucleotide sequence ID" value="NZ_CP089982.1"/>
</dbReference>
<dbReference type="SUPFAM" id="SSF53649">
    <property type="entry name" value="Alkaline phosphatase-like"/>
    <property type="match status" value="1"/>
</dbReference>
<keyword evidence="2" id="KW-0378">Hydrolase</keyword>
<keyword evidence="3" id="KW-0472">Membrane</keyword>
<feature type="transmembrane region" description="Helical" evidence="3">
    <location>
        <begin position="83"/>
        <end position="103"/>
    </location>
</feature>
<dbReference type="Gene3D" id="3.30.1120.10">
    <property type="match status" value="1"/>
</dbReference>
<evidence type="ECO:0000256" key="3">
    <source>
        <dbReference type="SAM" id="Phobius"/>
    </source>
</evidence>
<sequence length="717" mass="79902">MITGAAYVSALAMWAGQAEESGPRVRELRTFIMGHFGPDLYRFAVAILAVSVVMGALLGLVARFLVACRDRMARRRVRSPYGLALESFCVVAALHTAWVAWAMARRPALYAKSFYIQGGLRRLVQIVVCDVLGPTGVTLIGFALLLVYLAGPRAQWSFWPGRLRRAIGVPGAACIAVLAGFLFGLSRPQPPELSFPASPAPASGQKPVNILLLAADSLRADRFNARTMPYMTQLAEHATVFEKAYVSVPRTFPSWTSWLTGRSPHHHGIVTMFPRWEDRAKDFDAAPSRFRRAGYRTMVVTDFVGDIFSRIDLGFSEVDAPAFDVVELLRESMTQRETPLLPLLHTRIGRRLLPIMHEVNPAADPELLVDEVLETIDRGPRDQPFFMTVFFGTSHFPYPAPAPFHKRFTSPDYRGPYKYSKPVELDLGAKENDEDIAQIRNLYDGAVASVDQAFARILEELRKRNLAERTIVVLLGDHGEQLFEFGRNHGHGDHLFGDKQTHVPLVIYDPRVNVGRRVSRIVRDVDLVPTLYELANLAQPPVSEPLDGRSLAPALTGGDLAPTLAYSETEIWFSEEVSPLSADGLRIPYPDVEQITEVDDLHHSEMVMRKEMMPTIVASKHRMARDERFKLVYMPTRKGARYMLFDTLADPEELHDVSAEHPEETARLGAELRAYILRDPNLTMRNGVAVPRDAVSSARPEVSGLAGTTFHAAVLPP</sequence>
<dbReference type="InterPro" id="IPR017850">
    <property type="entry name" value="Alkaline_phosphatase_core_sf"/>
</dbReference>
<proteinExistence type="predicted"/>
<dbReference type="EMBL" id="CP089982">
    <property type="protein sequence ID" value="WXA97918.1"/>
    <property type="molecule type" value="Genomic_DNA"/>
</dbReference>
<keyword evidence="6" id="KW-1185">Reference proteome</keyword>
<feature type="transmembrane region" description="Helical" evidence="3">
    <location>
        <begin position="123"/>
        <end position="151"/>
    </location>
</feature>
<evidence type="ECO:0000259" key="4">
    <source>
        <dbReference type="Pfam" id="PF00884"/>
    </source>
</evidence>
<dbReference type="PANTHER" id="PTHR45953">
    <property type="entry name" value="IDURONATE 2-SULFATASE"/>
    <property type="match status" value="1"/>
</dbReference>
<keyword evidence="3" id="KW-1133">Transmembrane helix</keyword>
<evidence type="ECO:0000313" key="6">
    <source>
        <dbReference type="Proteomes" id="UP001379533"/>
    </source>
</evidence>
<protein>
    <submittedName>
        <fullName evidence="5">Sulfatase-like hydrolase/transferase</fullName>
    </submittedName>
</protein>
<feature type="transmembrane region" description="Helical" evidence="3">
    <location>
        <begin position="42"/>
        <end position="62"/>
    </location>
</feature>
<feature type="transmembrane region" description="Helical" evidence="3">
    <location>
        <begin position="163"/>
        <end position="185"/>
    </location>
</feature>
<keyword evidence="1" id="KW-0479">Metal-binding</keyword>
<keyword evidence="3" id="KW-0812">Transmembrane</keyword>
<dbReference type="CDD" id="cd16148">
    <property type="entry name" value="sulfatase_like"/>
    <property type="match status" value="1"/>
</dbReference>
<gene>
    <name evidence="5" type="ORF">LZC95_13885</name>
</gene>
<dbReference type="Proteomes" id="UP001379533">
    <property type="component" value="Chromosome"/>
</dbReference>
<dbReference type="Gene3D" id="3.40.720.10">
    <property type="entry name" value="Alkaline Phosphatase, subunit A"/>
    <property type="match status" value="1"/>
</dbReference>
<dbReference type="Pfam" id="PF00884">
    <property type="entry name" value="Sulfatase"/>
    <property type="match status" value="1"/>
</dbReference>